<dbReference type="SUPFAM" id="SSF50998">
    <property type="entry name" value="Quinoprotein alcohol dehydrogenase-like"/>
    <property type="match status" value="1"/>
</dbReference>
<accession>A0A6I6MT10</accession>
<sequence>MVSTVNSAIASALFGASSSDSVGVSADMLTAWARAKAGVGVDTATATQDPNAPITPVWTPGISPSAAALVQRALSNKAFFDTDAKLYSDLGATGDYKRLFALYSGLSTLQALAGHSEDTSLSKSQLAQTAAQFTRGLGELEAFFTQQQFEDIRLAQGDRVDATQSTLAMPTKTEDYTTAIIHRGGLYNTVSGLADDAKFNIVATSAGGTVNTIAIDLSEMGSITRTLGNVVSYVNGKLAAAGAASRIETVDLTPKTSSIVVGGRAIETRYTGPRQYALRVDVRSSEKVAFEPIAADPAFYVVGQTANGARLIKLSDVDGAAGQPVLLDRPGAATDPTGANVATGWLGPGAPYTSITNASEQRTNAMMTGGLGTFETLLRDAGEAVLQLEFADGRKLSVSTGWRSDDLEAWRTRAGESNDRAIMDDLAERLTQLLHEQGVAAAVDVWEDAGNIGFSVFGAEGVRASNLSVSGRNATITTIEPPGMVGGLRDGVFARRFEAGAVAAASALFAGSQTFVITTTNGTHTITIDGGEDGVDAATLTERLNEKLIERGVSAAAYLIDNSGALTLRFDALHDVTAISATLNEDEFDATLQAPGAWANGGLPASSAGQPYGDAIRTYTAAGSPLTTHAGALSIELVVATPTGNKTVSVSISAQERLDHPDSGGDLNQLFQDRIATALNAAGAYVGASSGDLTQWQVAEVSGQRIASITVNGDAQTLTALQPSFALGGAQSAERSFTGAQAATGVSDDVAALLSDDNVSITFSTVWGDRTVSASLQPGDPRTLESAALRLNEALASQGYDLGVAATALSGAGAGLRVVTGASHTVRGVSNIALGASNNASTLDAIDSTSSADDPIGALGVAQRASRGAAVSETVPASSSLVAPSANGAAWFPGRAFDVSIGGGAKVATARAVATGADGAVYVLADLSGDSANRAIKGARDVALLKYDSAGKLAFTQMLGASQSASGFALAVSADGKVAVAGSVEGQLSGTTGKGGADSFVTVFDANGKEAWTARRGATSDDQALAIAFAPNGSLVVSGKTNSALGGQVALGQSDGYVRGYSPAGAELFTRQFGTGRDDAASALLVRDDGSGGIEIFTGGVEDNRGVLRRFTYSSSAGFATGATRDIGYFHGGAINAIAADGSSLYVGGEIGADRLTLGTAARGAVAGKDGFVARLDTGLISTSLDRATYIGSSQDDAVKGLAIVGGQVYAAGTNGGVLVGAGSANAPQSFLTRLDGAGDIDWSRTFTTAGGAMTMSSLAVDQSGASPLDILGLPRGVVASNQSAPLVDRNALRVGDEFRIGAEGRRMVTIRITEKDTLATLVNSITRAIGSAGRAEIVKENGVERLKISPRGEQAVRIDAGRADQNALPALGLAQGVVSVNTAGRGSIKTFGLGIIAADLKLDSKESITRTKAELSAAISIVRQAYDTLLNPNAKELTEEDKALAARRQAAGAAPEYYNAQLANYQAALARLGG</sequence>
<evidence type="ECO:0008006" key="3">
    <source>
        <dbReference type="Google" id="ProtNLM"/>
    </source>
</evidence>
<proteinExistence type="predicted"/>
<dbReference type="EMBL" id="CP047045">
    <property type="protein sequence ID" value="QGZ94812.1"/>
    <property type="molecule type" value="Genomic_DNA"/>
</dbReference>
<gene>
    <name evidence="1" type="ORF">DSM104635_01643</name>
</gene>
<organism evidence="1 2">
    <name type="scientific">Terricaulis silvestris</name>
    <dbReference type="NCBI Taxonomy" id="2686094"/>
    <lineage>
        <taxon>Bacteria</taxon>
        <taxon>Pseudomonadati</taxon>
        <taxon>Pseudomonadota</taxon>
        <taxon>Alphaproteobacteria</taxon>
        <taxon>Caulobacterales</taxon>
        <taxon>Caulobacteraceae</taxon>
        <taxon>Terricaulis</taxon>
    </lineage>
</organism>
<evidence type="ECO:0000313" key="1">
    <source>
        <dbReference type="EMBL" id="QGZ94812.1"/>
    </source>
</evidence>
<dbReference type="PANTHER" id="PTHR35580">
    <property type="entry name" value="CELL SURFACE GLYCOPROTEIN (S-LAYER PROTEIN)-LIKE PROTEIN"/>
    <property type="match status" value="1"/>
</dbReference>
<dbReference type="PANTHER" id="PTHR35580:SF1">
    <property type="entry name" value="PHYTASE-LIKE DOMAIN-CONTAINING PROTEIN"/>
    <property type="match status" value="1"/>
</dbReference>
<protein>
    <recommendedName>
        <fullName evidence="3">Regulatory protein FlaEY</fullName>
    </recommendedName>
</protein>
<dbReference type="InterPro" id="IPR052918">
    <property type="entry name" value="Motility_Chemotaxis_Reg"/>
</dbReference>
<dbReference type="KEGG" id="tsv:DSM104635_01643"/>
<evidence type="ECO:0000313" key="2">
    <source>
        <dbReference type="Proteomes" id="UP000431269"/>
    </source>
</evidence>
<reference evidence="2" key="1">
    <citation type="submission" date="2019-12" db="EMBL/GenBank/DDBJ databases">
        <title>Complete genome of Terracaulis silvestris 0127_4.</title>
        <authorList>
            <person name="Vieira S."/>
            <person name="Riedel T."/>
            <person name="Sproer C."/>
            <person name="Pascual J."/>
            <person name="Boedeker C."/>
            <person name="Overmann J."/>
        </authorList>
    </citation>
    <scope>NUCLEOTIDE SEQUENCE [LARGE SCALE GENOMIC DNA]</scope>
    <source>
        <strain evidence="2">0127_4</strain>
    </source>
</reference>
<dbReference type="RefSeq" id="WP_158765720.1">
    <property type="nucleotide sequence ID" value="NZ_CP047045.1"/>
</dbReference>
<name>A0A6I6MT10_9CAUL</name>
<keyword evidence="2" id="KW-1185">Reference proteome</keyword>
<dbReference type="InterPro" id="IPR011047">
    <property type="entry name" value="Quinoprotein_ADH-like_sf"/>
</dbReference>
<dbReference type="Proteomes" id="UP000431269">
    <property type="component" value="Chromosome"/>
</dbReference>